<organism evidence="1 2">
    <name type="scientific">Nephila pilipes</name>
    <name type="common">Giant wood spider</name>
    <name type="synonym">Nephila maculata</name>
    <dbReference type="NCBI Taxonomy" id="299642"/>
    <lineage>
        <taxon>Eukaryota</taxon>
        <taxon>Metazoa</taxon>
        <taxon>Ecdysozoa</taxon>
        <taxon>Arthropoda</taxon>
        <taxon>Chelicerata</taxon>
        <taxon>Arachnida</taxon>
        <taxon>Araneae</taxon>
        <taxon>Araneomorphae</taxon>
        <taxon>Entelegynae</taxon>
        <taxon>Araneoidea</taxon>
        <taxon>Nephilidae</taxon>
        <taxon>Nephila</taxon>
    </lineage>
</organism>
<dbReference type="AlphaFoldDB" id="A0A8X6MVT6"/>
<keyword evidence="2" id="KW-1185">Reference proteome</keyword>
<name>A0A8X6MVT6_NEPPI</name>
<proteinExistence type="predicted"/>
<protein>
    <submittedName>
        <fullName evidence="1">Uncharacterized protein</fullName>
    </submittedName>
</protein>
<dbReference type="OrthoDB" id="10556561at2759"/>
<evidence type="ECO:0000313" key="1">
    <source>
        <dbReference type="EMBL" id="GFS80281.1"/>
    </source>
</evidence>
<dbReference type="Proteomes" id="UP000887013">
    <property type="component" value="Unassembled WGS sequence"/>
</dbReference>
<gene>
    <name evidence="1" type="primary">NCL1_37390</name>
    <name evidence="1" type="ORF">NPIL_375931</name>
</gene>
<reference evidence="1" key="1">
    <citation type="submission" date="2020-08" db="EMBL/GenBank/DDBJ databases">
        <title>Multicomponent nature underlies the extraordinary mechanical properties of spider dragline silk.</title>
        <authorList>
            <person name="Kono N."/>
            <person name="Nakamura H."/>
            <person name="Mori M."/>
            <person name="Yoshida Y."/>
            <person name="Ohtoshi R."/>
            <person name="Malay A.D."/>
            <person name="Moran D.A.P."/>
            <person name="Tomita M."/>
            <person name="Numata K."/>
            <person name="Arakawa K."/>
        </authorList>
    </citation>
    <scope>NUCLEOTIDE SEQUENCE</scope>
</reference>
<comment type="caution">
    <text evidence="1">The sequence shown here is derived from an EMBL/GenBank/DDBJ whole genome shotgun (WGS) entry which is preliminary data.</text>
</comment>
<sequence>MHEFCMQKHYSLFELAYDIAHFIPQKILLLNVHTLVQPGVVVFVLDSPVLSVFDACGGYSGMIAEHCLLYETLYNLYTSDKIIVEHWFRFCNKTFRCDLCNTSFCFFSRVWVKPSPQYPNEYLWRAPRKNNVSFEKRCEEFKSLCATIGVQSDMFLENPTEKSFQVLIESLSEKKLRKKSIGRVKTIAGYVINEKRKYMRLILKSKRKSEGKKSKYEKSIFKFLKYLEQK</sequence>
<evidence type="ECO:0000313" key="2">
    <source>
        <dbReference type="Proteomes" id="UP000887013"/>
    </source>
</evidence>
<accession>A0A8X6MVT6</accession>
<dbReference type="EMBL" id="BMAW01097540">
    <property type="protein sequence ID" value="GFS80281.1"/>
    <property type="molecule type" value="Genomic_DNA"/>
</dbReference>